<dbReference type="SUPFAM" id="SSF52047">
    <property type="entry name" value="RNI-like"/>
    <property type="match status" value="1"/>
</dbReference>
<sequence>MNSSPPIYRLVYGGSDSFSNDEGRLIITQLCVLLISALKSYDSNLKVLAIFKASGLLDELEFEELLKNLDSQTFSAWTINFFKFLGNRCDVCKALNLLLNLNNDPHLSNYRSIIKNAFVNISNSLPKTLTIESINPESSPRLSTQRTIPRNYSSVSIPESDVTQSLLGSSTTTTPPEEEYHSQNSYWEKYPKMTTCIAFSALLAIILGLGINISAAINNGINTPGHSGQKEVAAVDEMNEVTMNYSTAGPLWQSNKTPESTSEMPGSSFSSKIGSTTLPLFSLKAAAENRKVEEDQNQSPSPVTEMATEMKDSTTISSSTPMESQEQTPTPGHSKVTPRDKLHRQFYIKSPFDIKHNTTQICDPNYRTTIAINIEHHYDWHGVVIDCGARVYSLKMVEGYPSIQNIDEILTQTPNIRNLHIQCNRVSMGFAEKTTKHELKKLRSLKLSSDNVASDCFDILSYLATHVNFPTLTKLDIDKITITGKTKPEILRIMSKMKSSSSSSVEINLSDIILKTFINISSKMRNFNYGRFSLNLYNVSSSEDELEIALKTVENFLSNANDLKDFETNVALPDKKMPHILKQFKRLKIRKLFAVVQVKEGRSHLSFNFTKFLKKLEKLELKLVGWEKGNASQPFMLLTDFTSLSQSLKEFRVSTDFVTKALGADNVHCRTYHFAKNSEGGISIEMNVCSDCNDQVGCMRRRKRSEIENKSDSGTDLS</sequence>
<accession>A0ABP1Q8C6</accession>
<evidence type="ECO:0000256" key="2">
    <source>
        <dbReference type="SAM" id="Phobius"/>
    </source>
</evidence>
<name>A0ABP1Q8C6_9HEXA</name>
<feature type="region of interest" description="Disordered" evidence="1">
    <location>
        <begin position="249"/>
        <end position="271"/>
    </location>
</feature>
<comment type="caution">
    <text evidence="3">The sequence shown here is derived from an EMBL/GenBank/DDBJ whole genome shotgun (WGS) entry which is preliminary data.</text>
</comment>
<organism evidence="3 4">
    <name type="scientific">Orchesella dallaii</name>
    <dbReference type="NCBI Taxonomy" id="48710"/>
    <lineage>
        <taxon>Eukaryota</taxon>
        <taxon>Metazoa</taxon>
        <taxon>Ecdysozoa</taxon>
        <taxon>Arthropoda</taxon>
        <taxon>Hexapoda</taxon>
        <taxon>Collembola</taxon>
        <taxon>Entomobryomorpha</taxon>
        <taxon>Entomobryoidea</taxon>
        <taxon>Orchesellidae</taxon>
        <taxon>Orchesellinae</taxon>
        <taxon>Orchesella</taxon>
    </lineage>
</organism>
<evidence type="ECO:0000256" key="1">
    <source>
        <dbReference type="SAM" id="MobiDB-lite"/>
    </source>
</evidence>
<feature type="region of interest" description="Disordered" evidence="1">
    <location>
        <begin position="159"/>
        <end position="181"/>
    </location>
</feature>
<keyword evidence="2" id="KW-1133">Transmembrane helix</keyword>
<evidence type="ECO:0000313" key="3">
    <source>
        <dbReference type="EMBL" id="CAL8091850.1"/>
    </source>
</evidence>
<proteinExistence type="predicted"/>
<evidence type="ECO:0000313" key="4">
    <source>
        <dbReference type="Proteomes" id="UP001642540"/>
    </source>
</evidence>
<protein>
    <submittedName>
        <fullName evidence="3">Uncharacterized protein</fullName>
    </submittedName>
</protein>
<reference evidence="3 4" key="1">
    <citation type="submission" date="2024-08" db="EMBL/GenBank/DDBJ databases">
        <authorList>
            <person name="Cucini C."/>
            <person name="Frati F."/>
        </authorList>
    </citation>
    <scope>NUCLEOTIDE SEQUENCE [LARGE SCALE GENOMIC DNA]</scope>
</reference>
<keyword evidence="4" id="KW-1185">Reference proteome</keyword>
<dbReference type="InterPro" id="IPR032675">
    <property type="entry name" value="LRR_dom_sf"/>
</dbReference>
<feature type="compositionally biased region" description="Polar residues" evidence="1">
    <location>
        <begin position="159"/>
        <end position="170"/>
    </location>
</feature>
<feature type="transmembrane region" description="Helical" evidence="2">
    <location>
        <begin position="196"/>
        <end position="217"/>
    </location>
</feature>
<keyword evidence="2" id="KW-0472">Membrane</keyword>
<feature type="region of interest" description="Disordered" evidence="1">
    <location>
        <begin position="288"/>
        <end position="340"/>
    </location>
</feature>
<keyword evidence="2" id="KW-0812">Transmembrane</keyword>
<dbReference type="Gene3D" id="3.80.10.10">
    <property type="entry name" value="Ribonuclease Inhibitor"/>
    <property type="match status" value="1"/>
</dbReference>
<dbReference type="EMBL" id="CAXLJM020000024">
    <property type="protein sequence ID" value="CAL8091850.1"/>
    <property type="molecule type" value="Genomic_DNA"/>
</dbReference>
<feature type="compositionally biased region" description="Polar residues" evidence="1">
    <location>
        <begin position="313"/>
        <end position="331"/>
    </location>
</feature>
<dbReference type="Proteomes" id="UP001642540">
    <property type="component" value="Unassembled WGS sequence"/>
</dbReference>
<gene>
    <name evidence="3" type="ORF">ODALV1_LOCUS8047</name>
</gene>